<evidence type="ECO:0000313" key="8">
    <source>
        <dbReference type="Proteomes" id="UP000691718"/>
    </source>
</evidence>
<sequence length="343" mass="37387">MLALSTNLWMIFAGRVIAGSALGTLLITNVVYIGEIASSNIRGIFLSGKGVAMTVGTLLAYTTGPFITYAATAYMGLILSLCFLLSLYLISESPVFYVLQGNNAKAKEILQILVKNNRKALFITAPLQILQQSSGILAVVFFSTNIFILASSSIAPDIATIIMGLTQLVGSIIAPLIIEKSRRILLLFSTALCSFSLALLGAYFYFDGLDYEFVTKIQWLPLATLIMYFMAYDMGFSVIPSTLAGEMFQLNVRNIGTTFVILCGWLCGFGVTTAFGYMVTELGGDVTFWIFSGTCAIAFFFTIFFVPETKGKTLMQIQEMFSGSQGNKETQSPNINTEVVLQE</sequence>
<dbReference type="PANTHER" id="PTHR48021:SF1">
    <property type="entry name" value="GH07001P-RELATED"/>
    <property type="match status" value="1"/>
</dbReference>
<keyword evidence="8" id="KW-1185">Reference proteome</keyword>
<dbReference type="GO" id="GO:0016020">
    <property type="term" value="C:membrane"/>
    <property type="evidence" value="ECO:0007669"/>
    <property type="project" value="UniProtKB-SubCell"/>
</dbReference>
<feature type="transmembrane region" description="Helical" evidence="5">
    <location>
        <begin position="185"/>
        <end position="206"/>
    </location>
</feature>
<evidence type="ECO:0000259" key="6">
    <source>
        <dbReference type="PROSITE" id="PS50850"/>
    </source>
</evidence>
<comment type="caution">
    <text evidence="7">The sequence shown here is derived from an EMBL/GenBank/DDBJ whole genome shotgun (WGS) entry which is preliminary data.</text>
</comment>
<dbReference type="PROSITE" id="PS50850">
    <property type="entry name" value="MFS"/>
    <property type="match status" value="1"/>
</dbReference>
<organism evidence="7 8">
    <name type="scientific">Parnassius apollo</name>
    <name type="common">Apollo butterfly</name>
    <name type="synonym">Papilio apollo</name>
    <dbReference type="NCBI Taxonomy" id="110799"/>
    <lineage>
        <taxon>Eukaryota</taxon>
        <taxon>Metazoa</taxon>
        <taxon>Ecdysozoa</taxon>
        <taxon>Arthropoda</taxon>
        <taxon>Hexapoda</taxon>
        <taxon>Insecta</taxon>
        <taxon>Pterygota</taxon>
        <taxon>Neoptera</taxon>
        <taxon>Endopterygota</taxon>
        <taxon>Lepidoptera</taxon>
        <taxon>Glossata</taxon>
        <taxon>Ditrysia</taxon>
        <taxon>Papilionoidea</taxon>
        <taxon>Papilionidae</taxon>
        <taxon>Parnassiinae</taxon>
        <taxon>Parnassini</taxon>
        <taxon>Parnassius</taxon>
        <taxon>Parnassius</taxon>
    </lineage>
</organism>
<dbReference type="Pfam" id="PF00083">
    <property type="entry name" value="Sugar_tr"/>
    <property type="match status" value="2"/>
</dbReference>
<feature type="transmembrane region" description="Helical" evidence="5">
    <location>
        <begin position="286"/>
        <end position="306"/>
    </location>
</feature>
<dbReference type="InterPro" id="IPR050549">
    <property type="entry name" value="MFS_Trehalose_Transporter"/>
</dbReference>
<proteinExistence type="predicted"/>
<dbReference type="InterPro" id="IPR005828">
    <property type="entry name" value="MFS_sugar_transport-like"/>
</dbReference>
<feature type="transmembrane region" description="Helical" evidence="5">
    <location>
        <begin position="158"/>
        <end position="178"/>
    </location>
</feature>
<dbReference type="EMBL" id="CAJQZP010000016">
    <property type="protein sequence ID" value="CAG4932778.1"/>
    <property type="molecule type" value="Genomic_DNA"/>
</dbReference>
<feature type="transmembrane region" description="Helical" evidence="5">
    <location>
        <begin position="67"/>
        <end position="90"/>
    </location>
</feature>
<feature type="transmembrane region" description="Helical" evidence="5">
    <location>
        <begin position="259"/>
        <end position="280"/>
    </location>
</feature>
<accession>A0A8S3VZK6</accession>
<dbReference type="PANTHER" id="PTHR48021">
    <property type="match status" value="1"/>
</dbReference>
<feature type="transmembrane region" description="Helical" evidence="5">
    <location>
        <begin position="218"/>
        <end position="239"/>
    </location>
</feature>
<name>A0A8S3VZK6_PARAO</name>
<gene>
    <name evidence="7" type="ORF">PAPOLLO_LOCUS571</name>
</gene>
<evidence type="ECO:0000256" key="3">
    <source>
        <dbReference type="ARBA" id="ARBA00022989"/>
    </source>
</evidence>
<feature type="domain" description="Major facilitator superfamily (MFS) profile" evidence="6">
    <location>
        <begin position="1"/>
        <end position="310"/>
    </location>
</feature>
<evidence type="ECO:0000256" key="4">
    <source>
        <dbReference type="ARBA" id="ARBA00023136"/>
    </source>
</evidence>
<protein>
    <submittedName>
        <fullName evidence="7">(apollo) hypothetical protein</fullName>
    </submittedName>
</protein>
<evidence type="ECO:0000256" key="2">
    <source>
        <dbReference type="ARBA" id="ARBA00022692"/>
    </source>
</evidence>
<feature type="transmembrane region" description="Helical" evidence="5">
    <location>
        <begin position="12"/>
        <end position="32"/>
    </location>
</feature>
<evidence type="ECO:0000313" key="7">
    <source>
        <dbReference type="EMBL" id="CAG4932778.1"/>
    </source>
</evidence>
<dbReference type="InterPro" id="IPR020846">
    <property type="entry name" value="MFS_dom"/>
</dbReference>
<dbReference type="AlphaFoldDB" id="A0A8S3VZK6"/>
<reference evidence="7" key="1">
    <citation type="submission" date="2021-04" db="EMBL/GenBank/DDBJ databases">
        <authorList>
            <person name="Tunstrom K."/>
        </authorList>
    </citation>
    <scope>NUCLEOTIDE SEQUENCE</scope>
</reference>
<dbReference type="OrthoDB" id="6339427at2759"/>
<keyword evidence="2 5" id="KW-0812">Transmembrane</keyword>
<keyword evidence="3 5" id="KW-1133">Transmembrane helix</keyword>
<evidence type="ECO:0000256" key="1">
    <source>
        <dbReference type="ARBA" id="ARBA00004141"/>
    </source>
</evidence>
<keyword evidence="4 5" id="KW-0472">Membrane</keyword>
<dbReference type="GO" id="GO:0022857">
    <property type="term" value="F:transmembrane transporter activity"/>
    <property type="evidence" value="ECO:0007669"/>
    <property type="project" value="InterPro"/>
</dbReference>
<feature type="transmembrane region" description="Helical" evidence="5">
    <location>
        <begin position="44"/>
        <end position="61"/>
    </location>
</feature>
<comment type="subcellular location">
    <subcellularLocation>
        <location evidence="1">Membrane</location>
        <topology evidence="1">Multi-pass membrane protein</topology>
    </subcellularLocation>
</comment>
<evidence type="ECO:0000256" key="5">
    <source>
        <dbReference type="SAM" id="Phobius"/>
    </source>
</evidence>
<dbReference type="Proteomes" id="UP000691718">
    <property type="component" value="Unassembled WGS sequence"/>
</dbReference>